<dbReference type="InterPro" id="IPR019587">
    <property type="entry name" value="Polyketide_cyclase/dehydratase"/>
</dbReference>
<dbReference type="SUPFAM" id="SSF55961">
    <property type="entry name" value="Bet v1-like"/>
    <property type="match status" value="1"/>
</dbReference>
<accession>A0A4Q7NS72</accession>
<evidence type="ECO:0000256" key="1">
    <source>
        <dbReference type="SAM" id="Coils"/>
    </source>
</evidence>
<evidence type="ECO:0000313" key="3">
    <source>
        <dbReference type="Proteomes" id="UP000293638"/>
    </source>
</evidence>
<protein>
    <submittedName>
        <fullName evidence="2">Polyketide cyclase/dehydrase/lipid transport protein</fullName>
    </submittedName>
</protein>
<dbReference type="Proteomes" id="UP000293638">
    <property type="component" value="Unassembled WGS sequence"/>
</dbReference>
<dbReference type="Gene3D" id="3.30.530.20">
    <property type="match status" value="1"/>
</dbReference>
<keyword evidence="3" id="KW-1185">Reference proteome</keyword>
<reference evidence="2 3" key="1">
    <citation type="submission" date="2019-02" db="EMBL/GenBank/DDBJ databases">
        <title>Genomic Encyclopedia of Type Strains, Phase IV (KMG-IV): sequencing the most valuable type-strain genomes for metagenomic binning, comparative biology and taxonomic classification.</title>
        <authorList>
            <person name="Goeker M."/>
        </authorList>
    </citation>
    <scope>NUCLEOTIDE SEQUENCE [LARGE SCALE GENOMIC DNA]</scope>
    <source>
        <strain evidence="2 3">DSM 45622</strain>
    </source>
</reference>
<organism evidence="2 3">
    <name type="scientific">Motilibacter rhizosphaerae</name>
    <dbReference type="NCBI Taxonomy" id="598652"/>
    <lineage>
        <taxon>Bacteria</taxon>
        <taxon>Bacillati</taxon>
        <taxon>Actinomycetota</taxon>
        <taxon>Actinomycetes</taxon>
        <taxon>Motilibacterales</taxon>
        <taxon>Motilibacteraceae</taxon>
        <taxon>Motilibacter</taxon>
    </lineage>
</organism>
<comment type="caution">
    <text evidence="2">The sequence shown here is derived from an EMBL/GenBank/DDBJ whole genome shotgun (WGS) entry which is preliminary data.</text>
</comment>
<dbReference type="InterPro" id="IPR023393">
    <property type="entry name" value="START-like_dom_sf"/>
</dbReference>
<keyword evidence="1" id="KW-0175">Coiled coil</keyword>
<evidence type="ECO:0000313" key="2">
    <source>
        <dbReference type="EMBL" id="RZS89855.1"/>
    </source>
</evidence>
<dbReference type="OrthoDB" id="5244508at2"/>
<sequence length="137" mass="15483">MEFERSKVVAAPAERVFDVVSDVERMPSWLPTTERAAADGADHVHVEGERGSQPYEGDGLFRAQRDQLRLEWGSDRTGEYAGWLQIHHQAQDDRSEVVIHLSFFEELDERYRASRAQAVEAELEEALDTLAEQVAAG</sequence>
<dbReference type="EMBL" id="SGXD01000002">
    <property type="protein sequence ID" value="RZS89855.1"/>
    <property type="molecule type" value="Genomic_DNA"/>
</dbReference>
<feature type="coiled-coil region" evidence="1">
    <location>
        <begin position="104"/>
        <end position="136"/>
    </location>
</feature>
<dbReference type="Pfam" id="PF10604">
    <property type="entry name" value="Polyketide_cyc2"/>
    <property type="match status" value="1"/>
</dbReference>
<name>A0A4Q7NS72_9ACTN</name>
<proteinExistence type="predicted"/>
<dbReference type="RefSeq" id="WP_130492398.1">
    <property type="nucleotide sequence ID" value="NZ_SGXD01000002.1"/>
</dbReference>
<dbReference type="AlphaFoldDB" id="A0A4Q7NS72"/>
<gene>
    <name evidence="2" type="ORF">EV189_1631</name>
</gene>